<evidence type="ECO:0000313" key="5">
    <source>
        <dbReference type="EMBL" id="RIY32713.1"/>
    </source>
</evidence>
<dbReference type="AlphaFoldDB" id="A0A3A1Y3A5"/>
<dbReference type="PANTHER" id="PTHR45694">
    <property type="entry name" value="GLUTAREDOXIN 2"/>
    <property type="match status" value="1"/>
</dbReference>
<dbReference type="PROSITE" id="PS51354">
    <property type="entry name" value="GLUTAREDOXIN_2"/>
    <property type="match status" value="1"/>
</dbReference>
<dbReference type="Gene3D" id="3.40.30.10">
    <property type="entry name" value="Glutaredoxin"/>
    <property type="match status" value="1"/>
</dbReference>
<dbReference type="InterPro" id="IPR011767">
    <property type="entry name" value="GLR_AS"/>
</dbReference>
<evidence type="ECO:0000313" key="6">
    <source>
        <dbReference type="Proteomes" id="UP000265691"/>
    </source>
</evidence>
<keyword evidence="3" id="KW-0676">Redox-active center</keyword>
<dbReference type="PRINTS" id="PR00160">
    <property type="entry name" value="GLUTAREDOXIN"/>
</dbReference>
<dbReference type="InterPro" id="IPR002109">
    <property type="entry name" value="Glutaredoxin"/>
</dbReference>
<comment type="similarity">
    <text evidence="1">Belongs to the glutaredoxin family.</text>
</comment>
<dbReference type="GO" id="GO:0015038">
    <property type="term" value="F:glutathione disulfide oxidoreductase activity"/>
    <property type="evidence" value="ECO:0007669"/>
    <property type="project" value="TreeGrafter"/>
</dbReference>
<keyword evidence="6" id="KW-1185">Reference proteome</keyword>
<protein>
    <submittedName>
        <fullName evidence="5">GrxA family glutaredoxin</fullName>
    </submittedName>
</protein>
<dbReference type="Proteomes" id="UP000265691">
    <property type="component" value="Unassembled WGS sequence"/>
</dbReference>
<keyword evidence="2" id="KW-1015">Disulfide bond</keyword>
<reference evidence="5 6" key="1">
    <citation type="submission" date="2017-08" db="EMBL/GenBank/DDBJ databases">
        <title>Reclassification of Bisgaard taxon 37 and 44.</title>
        <authorList>
            <person name="Christensen H."/>
        </authorList>
    </citation>
    <scope>NUCLEOTIDE SEQUENCE [LARGE SCALE GENOMIC DNA]</scope>
    <source>
        <strain evidence="5 6">B96_3</strain>
    </source>
</reference>
<dbReference type="PROSITE" id="PS00195">
    <property type="entry name" value="GLUTAREDOXIN_1"/>
    <property type="match status" value="1"/>
</dbReference>
<evidence type="ECO:0000256" key="3">
    <source>
        <dbReference type="ARBA" id="ARBA00023284"/>
    </source>
</evidence>
<organism evidence="5 6">
    <name type="scientific">Psittacicella hinzii</name>
    <dbReference type="NCBI Taxonomy" id="2028575"/>
    <lineage>
        <taxon>Bacteria</taxon>
        <taxon>Pseudomonadati</taxon>
        <taxon>Pseudomonadota</taxon>
        <taxon>Gammaproteobacteria</taxon>
        <taxon>Pasteurellales</taxon>
        <taxon>Psittacicellaceae</taxon>
        <taxon>Psittacicella</taxon>
    </lineage>
</organism>
<name>A0A3A1Y3A5_9GAMM</name>
<evidence type="ECO:0000259" key="4">
    <source>
        <dbReference type="Pfam" id="PF00462"/>
    </source>
</evidence>
<dbReference type="InterPro" id="IPR036249">
    <property type="entry name" value="Thioredoxin-like_sf"/>
</dbReference>
<dbReference type="GO" id="GO:0034599">
    <property type="term" value="P:cellular response to oxidative stress"/>
    <property type="evidence" value="ECO:0007669"/>
    <property type="project" value="TreeGrafter"/>
</dbReference>
<dbReference type="InterPro" id="IPR014025">
    <property type="entry name" value="Glutaredoxin_subgr"/>
</dbReference>
<dbReference type="EMBL" id="NRHC01000048">
    <property type="protein sequence ID" value="RIY32713.1"/>
    <property type="molecule type" value="Genomic_DNA"/>
</dbReference>
<sequence length="90" mass="9914">MAQYSIEIFGRESCPYCVRAKTIMEELKAQGLAEGVYHDMVVEGITKEDLAAKIGKEVRTVPQVFVNGQHVGGCDNFVAFLTNEGVKFSN</sequence>
<gene>
    <name evidence="5" type="ORF">CKF54_04465</name>
</gene>
<dbReference type="SUPFAM" id="SSF52833">
    <property type="entry name" value="Thioredoxin-like"/>
    <property type="match status" value="1"/>
</dbReference>
<dbReference type="GO" id="GO:0005737">
    <property type="term" value="C:cytoplasm"/>
    <property type="evidence" value="ECO:0007669"/>
    <property type="project" value="TreeGrafter"/>
</dbReference>
<evidence type="ECO:0000256" key="1">
    <source>
        <dbReference type="ARBA" id="ARBA00007787"/>
    </source>
</evidence>
<dbReference type="Pfam" id="PF00462">
    <property type="entry name" value="Glutaredoxin"/>
    <property type="match status" value="1"/>
</dbReference>
<dbReference type="RefSeq" id="WP_119525174.1">
    <property type="nucleotide sequence ID" value="NZ_NRHC01000048.1"/>
</dbReference>
<comment type="caution">
    <text evidence="5">The sequence shown here is derived from an EMBL/GenBank/DDBJ whole genome shotgun (WGS) entry which is preliminary data.</text>
</comment>
<evidence type="ECO:0000256" key="2">
    <source>
        <dbReference type="ARBA" id="ARBA00023157"/>
    </source>
</evidence>
<feature type="domain" description="Glutaredoxin" evidence="4">
    <location>
        <begin position="6"/>
        <end position="71"/>
    </location>
</feature>
<proteinExistence type="inferred from homology"/>
<dbReference type="NCBIfam" id="NF008401">
    <property type="entry name" value="PRK11200.1"/>
    <property type="match status" value="1"/>
</dbReference>
<dbReference type="PANTHER" id="PTHR45694:SF28">
    <property type="entry name" value="GLUTAREDOXIN 1"/>
    <property type="match status" value="1"/>
</dbReference>
<accession>A0A3A1Y3A5</accession>
<dbReference type="OrthoDB" id="9814618at2"/>